<evidence type="ECO:0000313" key="2">
    <source>
        <dbReference type="Proteomes" id="UP001056708"/>
    </source>
</evidence>
<dbReference type="RefSeq" id="WP_252662506.1">
    <property type="nucleotide sequence ID" value="NZ_CP098611.1"/>
</dbReference>
<name>A0ABY5AMN7_9CYAN</name>
<dbReference type="EMBL" id="CP098611">
    <property type="protein sequence ID" value="USR90478.1"/>
    <property type="molecule type" value="Genomic_DNA"/>
</dbReference>
<organism evidence="1 2">
    <name type="scientific">Phormidium yuhuli AB48</name>
    <dbReference type="NCBI Taxonomy" id="2940671"/>
    <lineage>
        <taxon>Bacteria</taxon>
        <taxon>Bacillati</taxon>
        <taxon>Cyanobacteriota</taxon>
        <taxon>Cyanophyceae</taxon>
        <taxon>Oscillatoriophycideae</taxon>
        <taxon>Oscillatoriales</taxon>
        <taxon>Oscillatoriaceae</taxon>
        <taxon>Phormidium</taxon>
        <taxon>Phormidium yuhuli</taxon>
    </lineage>
</organism>
<keyword evidence="2" id="KW-1185">Reference proteome</keyword>
<dbReference type="Proteomes" id="UP001056708">
    <property type="component" value="Chromosome"/>
</dbReference>
<gene>
    <name evidence="1" type="ORF">NEA10_16810</name>
</gene>
<sequence>MKVPLQALPLTPQATTIHCPNCGRLGERHNLDHGRLVRTECHHCDYLMITCGETGNVIEAYSPGLYAHAIS</sequence>
<evidence type="ECO:0008006" key="3">
    <source>
        <dbReference type="Google" id="ProtNLM"/>
    </source>
</evidence>
<protein>
    <recommendedName>
        <fullName evidence="3">Replication restart DNA helicase PriA</fullName>
    </recommendedName>
</protein>
<accession>A0ABY5AMN7</accession>
<reference evidence="1" key="1">
    <citation type="submission" date="2022-06" db="EMBL/GenBank/DDBJ databases">
        <title>Genome sequence of Phormidium yuhuli AB48 isolated from an industrial photobioreactor environment.</title>
        <authorList>
            <person name="Qiu Y."/>
            <person name="Noonan A.J.C."/>
            <person name="Dofher K."/>
            <person name="Koch M."/>
            <person name="Kieft B."/>
            <person name="Lin X."/>
            <person name="Ziels R.M."/>
            <person name="Hallam S.J."/>
        </authorList>
    </citation>
    <scope>NUCLEOTIDE SEQUENCE</scope>
    <source>
        <strain evidence="1">AB48</strain>
    </source>
</reference>
<evidence type="ECO:0000313" key="1">
    <source>
        <dbReference type="EMBL" id="USR90478.1"/>
    </source>
</evidence>
<proteinExistence type="predicted"/>